<feature type="compositionally biased region" description="Low complexity" evidence="1">
    <location>
        <begin position="8"/>
        <end position="23"/>
    </location>
</feature>
<feature type="region of interest" description="Disordered" evidence="1">
    <location>
        <begin position="1"/>
        <end position="24"/>
    </location>
</feature>
<dbReference type="Proteomes" id="UP001519460">
    <property type="component" value="Unassembled WGS sequence"/>
</dbReference>
<protein>
    <submittedName>
        <fullName evidence="2">Uncharacterized protein</fullName>
    </submittedName>
</protein>
<dbReference type="AlphaFoldDB" id="A0ABD0M5Q0"/>
<dbReference type="EMBL" id="JACVVK020000005">
    <property type="protein sequence ID" value="KAK7507083.1"/>
    <property type="molecule type" value="Genomic_DNA"/>
</dbReference>
<evidence type="ECO:0000256" key="1">
    <source>
        <dbReference type="SAM" id="MobiDB-lite"/>
    </source>
</evidence>
<proteinExistence type="predicted"/>
<name>A0ABD0M5Q0_9CAEN</name>
<accession>A0ABD0M5Q0</accession>
<comment type="caution">
    <text evidence="2">The sequence shown here is derived from an EMBL/GenBank/DDBJ whole genome shotgun (WGS) entry which is preliminary data.</text>
</comment>
<feature type="non-terminal residue" evidence="2">
    <location>
        <position position="1"/>
    </location>
</feature>
<evidence type="ECO:0000313" key="3">
    <source>
        <dbReference type="Proteomes" id="UP001519460"/>
    </source>
</evidence>
<reference evidence="2 3" key="1">
    <citation type="journal article" date="2023" name="Sci. Data">
        <title>Genome assembly of the Korean intertidal mud-creeper Batillaria attramentaria.</title>
        <authorList>
            <person name="Patra A.K."/>
            <person name="Ho P.T."/>
            <person name="Jun S."/>
            <person name="Lee S.J."/>
            <person name="Kim Y."/>
            <person name="Won Y.J."/>
        </authorList>
    </citation>
    <scope>NUCLEOTIDE SEQUENCE [LARGE SCALE GENOMIC DNA]</scope>
    <source>
        <strain evidence="2">Wonlab-2016</strain>
    </source>
</reference>
<organism evidence="2 3">
    <name type="scientific">Batillaria attramentaria</name>
    <dbReference type="NCBI Taxonomy" id="370345"/>
    <lineage>
        <taxon>Eukaryota</taxon>
        <taxon>Metazoa</taxon>
        <taxon>Spiralia</taxon>
        <taxon>Lophotrochozoa</taxon>
        <taxon>Mollusca</taxon>
        <taxon>Gastropoda</taxon>
        <taxon>Caenogastropoda</taxon>
        <taxon>Sorbeoconcha</taxon>
        <taxon>Cerithioidea</taxon>
        <taxon>Batillariidae</taxon>
        <taxon>Batillaria</taxon>
    </lineage>
</organism>
<sequence length="58" mass="6165">PSTTPQRAPSTTTPATDPAAQSSDATIWTVLSGSTETVTRPRPFQLSYPHVVLVLQCP</sequence>
<keyword evidence="3" id="KW-1185">Reference proteome</keyword>
<evidence type="ECO:0000313" key="2">
    <source>
        <dbReference type="EMBL" id="KAK7507083.1"/>
    </source>
</evidence>
<gene>
    <name evidence="2" type="ORF">BaRGS_00001934</name>
</gene>